<feature type="compositionally biased region" description="Polar residues" evidence="1">
    <location>
        <begin position="365"/>
        <end position="383"/>
    </location>
</feature>
<dbReference type="PANTHER" id="PTHR43861">
    <property type="entry name" value="TRANS-ACONITATE 2-METHYLTRANSFERASE-RELATED"/>
    <property type="match status" value="1"/>
</dbReference>
<dbReference type="PATRIC" id="fig|1125702.3.peg.521"/>
<dbReference type="SUPFAM" id="SSF53448">
    <property type="entry name" value="Nucleotide-diphospho-sugar transferases"/>
    <property type="match status" value="1"/>
</dbReference>
<evidence type="ECO:0000313" key="3">
    <source>
        <dbReference type="Proteomes" id="UP000014605"/>
    </source>
</evidence>
<evidence type="ECO:0008006" key="4">
    <source>
        <dbReference type="Google" id="ProtNLM"/>
    </source>
</evidence>
<dbReference type="Proteomes" id="UP000014605">
    <property type="component" value="Unassembled WGS sequence"/>
</dbReference>
<comment type="caution">
    <text evidence="2">The sequence shown here is derived from an EMBL/GenBank/DDBJ whole genome shotgun (WGS) entry which is preliminary data.</text>
</comment>
<accession>S3LT11</accession>
<proteinExistence type="predicted"/>
<feature type="compositionally biased region" description="Basic and acidic residues" evidence="1">
    <location>
        <begin position="384"/>
        <end position="407"/>
    </location>
</feature>
<dbReference type="SUPFAM" id="SSF53335">
    <property type="entry name" value="S-adenosyl-L-methionine-dependent methyltransferases"/>
    <property type="match status" value="1"/>
</dbReference>
<dbReference type="Gene3D" id="3.90.550.10">
    <property type="entry name" value="Spore Coat Polysaccharide Biosynthesis Protein SpsA, Chain A"/>
    <property type="match status" value="1"/>
</dbReference>
<dbReference type="CDD" id="cd02440">
    <property type="entry name" value="AdoMet_MTases"/>
    <property type="match status" value="1"/>
</dbReference>
<dbReference type="AlphaFoldDB" id="S3LT11"/>
<dbReference type="PANTHER" id="PTHR43861:SF6">
    <property type="entry name" value="METHYLTRANSFERASE TYPE 11"/>
    <property type="match status" value="1"/>
</dbReference>
<organism evidence="2 3">
    <name type="scientific">Treponema vincentii F0403</name>
    <dbReference type="NCBI Taxonomy" id="1125702"/>
    <lineage>
        <taxon>Bacteria</taxon>
        <taxon>Pseudomonadati</taxon>
        <taxon>Spirochaetota</taxon>
        <taxon>Spirochaetia</taxon>
        <taxon>Spirochaetales</taxon>
        <taxon>Treponemataceae</taxon>
        <taxon>Treponema</taxon>
    </lineage>
</organism>
<dbReference type="GeneID" id="301460701"/>
<sequence length="920" mass="102309">MSVYSGVAVVVQARLNSSRLPRKALLNLCGKPLLAYTLEAMREIPAERYILACDKASAADFAPIAEHYHYTLISGSETDVLGRFCSVIRQFETSLRPITTIIRATADNPFLFTEAAEASVQRFVELGEPDYFTYTGLPHGSGVEILKAKSLLTAERLTDDVYDHEHVGPALYRHTDTFICVKETAPVRWYAPHLRTTVDTQEDFERAELMMQYLQREKASMPPSSSAVMNACRYADRIAVFIPSVREGQGTGHLRRACSLIQELSPQLRCVLYLPSSQPPFVRDVIKKMGITETVSEIPDQACVFILDNFRTQAEEVRQLKKIAPVIALDEGGEGRAFADYLIDILPSLPGKSGLTTPPADNVSVGASETSGAPQGASASSTEPLHRTADHSERSTDYSDSAERSTDHLESIEALRANLTEVNFIELPRKRKRDGALKKYEKNGRYFFPLENAKLLIACGGEDAAQMGLPLAYTLAELGAEVSVIEPSEKKYAQQKMNLYVYPYLENLRDRLCEWDIVVTHYGFTAFEALAAGCAVILVSPTDYHYQLGINAGFSTMPAGIPSAQDFKALFKAGIGIPSIVTPQSKEKSLARFILKLSTATAHRCPLCDEQSPLPPEGRAENKTVSLCPVCGMHYPSFIAAEKKDYSEQYFFEEYQAQYGKTYLEDFESIKRQGLRRMSIINAIYAKVFNGGKEESLFEGLHHGTKRILDVGCAYGPFLAAAKEAGWNPVGTDISAEAVHYVCKTLQLPACQAPFPVLPARFPFTVEKTFTEQHNQSLSIPLEAGGFSAVTMWFVIEHFQDLNSVLQKVYELLIGGGLFAFSTPALSGVTGRWNRRLFFAQSPTDHYTIWDRRQAKKQLERYGFTVKKIVSIGHHPERFPHAAKIKKGGLRWNILMLVSKLFKLGDSMEIYAVKMGAFDD</sequence>
<dbReference type="InterPro" id="IPR029044">
    <property type="entry name" value="Nucleotide-diphossugar_trans"/>
</dbReference>
<dbReference type="Pfam" id="PF13489">
    <property type="entry name" value="Methyltransf_23"/>
    <property type="match status" value="1"/>
</dbReference>
<dbReference type="Pfam" id="PF02348">
    <property type="entry name" value="CTP_transf_3"/>
    <property type="match status" value="1"/>
</dbReference>
<protein>
    <recommendedName>
        <fullName evidence="4">Pseudaminic acid CMP-transferase</fullName>
    </recommendedName>
</protein>
<feature type="region of interest" description="Disordered" evidence="1">
    <location>
        <begin position="354"/>
        <end position="407"/>
    </location>
</feature>
<gene>
    <name evidence="2" type="ORF">HMPREF1222_00499</name>
</gene>
<name>S3LT11_9SPIR</name>
<keyword evidence="3" id="KW-1185">Reference proteome</keyword>
<dbReference type="HOGENOM" id="CLU_015968_0_0_12"/>
<dbReference type="InterPro" id="IPR003329">
    <property type="entry name" value="Cytidylyl_trans"/>
</dbReference>
<dbReference type="Gene3D" id="3.40.50.2000">
    <property type="entry name" value="Glycogen Phosphorylase B"/>
    <property type="match status" value="1"/>
</dbReference>
<dbReference type="RefSeq" id="WP_016518066.1">
    <property type="nucleotide sequence ID" value="NZ_KE332512.1"/>
</dbReference>
<evidence type="ECO:0000313" key="2">
    <source>
        <dbReference type="EMBL" id="EPF47597.1"/>
    </source>
</evidence>
<dbReference type="InterPro" id="IPR029063">
    <property type="entry name" value="SAM-dependent_MTases_sf"/>
</dbReference>
<dbReference type="EMBL" id="ATFC01000002">
    <property type="protein sequence ID" value="EPF47597.1"/>
    <property type="molecule type" value="Genomic_DNA"/>
</dbReference>
<dbReference type="Gene3D" id="3.40.50.150">
    <property type="entry name" value="Vaccinia Virus protein VP39"/>
    <property type="match status" value="1"/>
</dbReference>
<evidence type="ECO:0000256" key="1">
    <source>
        <dbReference type="SAM" id="MobiDB-lite"/>
    </source>
</evidence>
<reference evidence="2 3" key="1">
    <citation type="submission" date="2013-04" db="EMBL/GenBank/DDBJ databases">
        <title>The Genome Sequence of Treponema vincentii F0403.</title>
        <authorList>
            <consortium name="The Broad Institute Genomics Platform"/>
            <person name="Earl A."/>
            <person name="Ward D."/>
            <person name="Feldgarden M."/>
            <person name="Gevers D."/>
            <person name="Leonetti C."/>
            <person name="Izard J."/>
            <person name="Walker B."/>
            <person name="Young S."/>
            <person name="Zeng Q."/>
            <person name="Gargeya S."/>
            <person name="Fitzgerald M."/>
            <person name="Haas B."/>
            <person name="Abouelleil A."/>
            <person name="Allen A.W."/>
            <person name="Alvarado L."/>
            <person name="Arachchi H.M."/>
            <person name="Berlin A.M."/>
            <person name="Chapman S.B."/>
            <person name="Gainer-Dewar J."/>
            <person name="Goldberg J."/>
            <person name="Griggs A."/>
            <person name="Gujja S."/>
            <person name="Hansen M."/>
            <person name="Howarth C."/>
            <person name="Imamovic A."/>
            <person name="Ireland A."/>
            <person name="Larimer J."/>
            <person name="McCowan C."/>
            <person name="Murphy C."/>
            <person name="Pearson M."/>
            <person name="Poon T.W."/>
            <person name="Priest M."/>
            <person name="Roberts A."/>
            <person name="Saif S."/>
            <person name="Shea T."/>
            <person name="Sisk P."/>
            <person name="Sykes S."/>
            <person name="Wortman J."/>
            <person name="Nusbaum C."/>
            <person name="Birren B."/>
        </authorList>
    </citation>
    <scope>NUCLEOTIDE SEQUENCE [LARGE SCALE GENOMIC DNA]</scope>
    <source>
        <strain evidence="2 3">F0403</strain>
    </source>
</reference>